<name>A0AAW3WZI9_9CLOT</name>
<feature type="transmembrane region" description="Helical" evidence="1">
    <location>
        <begin position="131"/>
        <end position="152"/>
    </location>
</feature>
<feature type="transmembrane region" description="Helical" evidence="1">
    <location>
        <begin position="20"/>
        <end position="38"/>
    </location>
</feature>
<sequence length="187" mass="20980">MENSAGISFMGFTRMDLDSAVCFLCAVVFSLFLMVFSWQDLHRKRIRVSWLYGFGTAGMVLTMIRCVLSVIKDGWDWKKSVLQITVWLLGMLPGIFLFWMERQTKGAVGLGDGCFFLITGCYLGGWRTLELLMGAVFVSSLAGGVWMLTALLGGKGNGLWEKMRKKKLPFLPCVLPVWIWMLIASLG</sequence>
<dbReference type="AlphaFoldDB" id="A0AAW3WZI9"/>
<dbReference type="Pfam" id="PF01478">
    <property type="entry name" value="Peptidase_A24"/>
    <property type="match status" value="1"/>
</dbReference>
<dbReference type="InterPro" id="IPR000045">
    <property type="entry name" value="Prepilin_IV_endopep_pep"/>
</dbReference>
<dbReference type="RefSeq" id="WP_118652616.1">
    <property type="nucleotide sequence ID" value="NZ_JACOOW010000003.1"/>
</dbReference>
<comment type="caution">
    <text evidence="3">The sequence shown here is derived from an EMBL/GenBank/DDBJ whole genome shotgun (WGS) entry which is preliminary data.</text>
</comment>
<organism evidence="3 4">
    <name type="scientific">Clostridium segne</name>
    <dbReference type="NCBI Taxonomy" id="2763038"/>
    <lineage>
        <taxon>Bacteria</taxon>
        <taxon>Bacillati</taxon>
        <taxon>Bacillota</taxon>
        <taxon>Clostridia</taxon>
        <taxon>Eubacteriales</taxon>
        <taxon>Clostridiaceae</taxon>
        <taxon>Clostridium</taxon>
    </lineage>
</organism>
<feature type="transmembrane region" description="Helical" evidence="1">
    <location>
        <begin position="107"/>
        <end position="125"/>
    </location>
</feature>
<evidence type="ECO:0000256" key="1">
    <source>
        <dbReference type="SAM" id="Phobius"/>
    </source>
</evidence>
<keyword evidence="1" id="KW-0472">Membrane</keyword>
<feature type="domain" description="Prepilin type IV endopeptidase peptidase" evidence="2">
    <location>
        <begin position="28"/>
        <end position="147"/>
    </location>
</feature>
<keyword evidence="4" id="KW-1185">Reference proteome</keyword>
<evidence type="ECO:0000259" key="2">
    <source>
        <dbReference type="Pfam" id="PF01478"/>
    </source>
</evidence>
<evidence type="ECO:0000313" key="4">
    <source>
        <dbReference type="Proteomes" id="UP000653904"/>
    </source>
</evidence>
<feature type="transmembrane region" description="Helical" evidence="1">
    <location>
        <begin position="168"/>
        <end position="186"/>
    </location>
</feature>
<accession>A0AAW3WZI9</accession>
<evidence type="ECO:0000313" key="3">
    <source>
        <dbReference type="EMBL" id="MBC5655816.1"/>
    </source>
</evidence>
<keyword evidence="1" id="KW-0812">Transmembrane</keyword>
<dbReference type="EMBL" id="JACOOW010000003">
    <property type="protein sequence ID" value="MBC5655816.1"/>
    <property type="molecule type" value="Genomic_DNA"/>
</dbReference>
<proteinExistence type="predicted"/>
<gene>
    <name evidence="3" type="ORF">H8S19_01805</name>
</gene>
<feature type="transmembrane region" description="Helical" evidence="1">
    <location>
        <begin position="50"/>
        <end position="70"/>
    </location>
</feature>
<protein>
    <submittedName>
        <fullName evidence="3">Prepilin peptidase</fullName>
    </submittedName>
</protein>
<dbReference type="Proteomes" id="UP000653904">
    <property type="component" value="Unassembled WGS sequence"/>
</dbReference>
<reference evidence="3 4" key="1">
    <citation type="submission" date="2020-08" db="EMBL/GenBank/DDBJ databases">
        <title>Genome public.</title>
        <authorList>
            <person name="Liu C."/>
            <person name="Sun Q."/>
        </authorList>
    </citation>
    <scope>NUCLEOTIDE SEQUENCE [LARGE SCALE GENOMIC DNA]</scope>
    <source>
        <strain evidence="3 4">BX14</strain>
    </source>
</reference>
<feature type="transmembrane region" description="Helical" evidence="1">
    <location>
        <begin position="82"/>
        <end position="100"/>
    </location>
</feature>
<keyword evidence="1" id="KW-1133">Transmembrane helix</keyword>